<keyword evidence="1" id="KW-0472">Membrane</keyword>
<reference evidence="3 4" key="1">
    <citation type="submission" date="2018-11" db="EMBL/GenBank/DDBJ databases">
        <title>Genomic Encyclopedia of Type Strains, Phase IV (KMG-IV): sequencing the most valuable type-strain genomes for metagenomic binning, comparative biology and taxonomic classification.</title>
        <authorList>
            <person name="Goeker M."/>
        </authorList>
    </citation>
    <scope>NUCLEOTIDE SEQUENCE [LARGE SCALE GENOMIC DNA]</scope>
    <source>
        <strain evidence="3 4">DSM 100316</strain>
    </source>
</reference>
<organism evidence="3 4">
    <name type="scientific">Sinobacterium caligoides</name>
    <dbReference type="NCBI Taxonomy" id="933926"/>
    <lineage>
        <taxon>Bacteria</taxon>
        <taxon>Pseudomonadati</taxon>
        <taxon>Pseudomonadota</taxon>
        <taxon>Gammaproteobacteria</taxon>
        <taxon>Cellvibrionales</taxon>
        <taxon>Spongiibacteraceae</taxon>
        <taxon>Sinobacterium</taxon>
    </lineage>
</organism>
<accession>A0A3N2D548</accession>
<evidence type="ECO:0000259" key="2">
    <source>
        <dbReference type="Pfam" id="PF04536"/>
    </source>
</evidence>
<feature type="transmembrane region" description="Helical" evidence="1">
    <location>
        <begin position="70"/>
        <end position="90"/>
    </location>
</feature>
<feature type="transmembrane region" description="Helical" evidence="1">
    <location>
        <begin position="44"/>
        <end position="64"/>
    </location>
</feature>
<dbReference type="PANTHER" id="PTHR30373:SF8">
    <property type="entry name" value="BLL7265 PROTEIN"/>
    <property type="match status" value="1"/>
</dbReference>
<sequence>MKQLKNTQAEAVRAAISQVEENTDAELVAVLAHQADSYQFITTLWAALAALMLPSLLWVLGFWLQVSDIFLVQFITMVSLLLLFRWSWLLGHIVPKSVRLQRAASLARCEYLHNNLQHTKGQTGVLIFISKTERYVEIIAGPGIDQYVEQTHWKSIVDTLTESIKDDRTLPGLVTAIESCGELLAQYVPATEAKNELPNHLVVLNKRGKRLFMTGAD</sequence>
<keyword evidence="1" id="KW-1133">Transmembrane helix</keyword>
<dbReference type="PANTHER" id="PTHR30373">
    <property type="entry name" value="UPF0603 PROTEIN YGCG"/>
    <property type="match status" value="1"/>
</dbReference>
<comment type="caution">
    <text evidence="3">The sequence shown here is derived from an EMBL/GenBank/DDBJ whole genome shotgun (WGS) entry which is preliminary data.</text>
</comment>
<gene>
    <name evidence="3" type="ORF">EDC56_3750</name>
</gene>
<protein>
    <submittedName>
        <fullName evidence="3">Putative membrane protein</fullName>
    </submittedName>
</protein>
<dbReference type="RefSeq" id="WP_123714065.1">
    <property type="nucleotide sequence ID" value="NZ_RKHR01000009.1"/>
</dbReference>
<proteinExistence type="predicted"/>
<dbReference type="EMBL" id="RKHR01000009">
    <property type="protein sequence ID" value="ROR94935.1"/>
    <property type="molecule type" value="Genomic_DNA"/>
</dbReference>
<dbReference type="InterPro" id="IPR007621">
    <property type="entry name" value="TPM_dom"/>
</dbReference>
<name>A0A3N2D548_9GAMM</name>
<evidence type="ECO:0000313" key="3">
    <source>
        <dbReference type="EMBL" id="ROR94935.1"/>
    </source>
</evidence>
<keyword evidence="4" id="KW-1185">Reference proteome</keyword>
<dbReference type="OrthoDB" id="5825388at2"/>
<dbReference type="Proteomes" id="UP000275394">
    <property type="component" value="Unassembled WGS sequence"/>
</dbReference>
<evidence type="ECO:0000313" key="4">
    <source>
        <dbReference type="Proteomes" id="UP000275394"/>
    </source>
</evidence>
<keyword evidence="1" id="KW-0812">Transmembrane</keyword>
<evidence type="ECO:0000256" key="1">
    <source>
        <dbReference type="SAM" id="Phobius"/>
    </source>
</evidence>
<dbReference type="AlphaFoldDB" id="A0A3N2D548"/>
<feature type="domain" description="TPM" evidence="2">
    <location>
        <begin position="115"/>
        <end position="180"/>
    </location>
</feature>
<dbReference type="Pfam" id="PF04536">
    <property type="entry name" value="TPM_phosphatase"/>
    <property type="match status" value="1"/>
</dbReference>
<dbReference type="Gene3D" id="3.10.310.50">
    <property type="match status" value="1"/>
</dbReference>